<dbReference type="GO" id="GO:0030488">
    <property type="term" value="P:tRNA methylation"/>
    <property type="evidence" value="ECO:0007669"/>
    <property type="project" value="UniProtKB-UniRule"/>
</dbReference>
<evidence type="ECO:0000256" key="6">
    <source>
        <dbReference type="ARBA" id="ARBA00022679"/>
    </source>
</evidence>
<feature type="binding site" evidence="13">
    <location>
        <begin position="157"/>
        <end position="158"/>
    </location>
    <ligand>
        <name>S-adenosyl-L-methionine</name>
        <dbReference type="ChEBI" id="CHEBI:59789"/>
    </ligand>
</feature>
<dbReference type="SFLD" id="SFLDS00029">
    <property type="entry name" value="Radical_SAM"/>
    <property type="match status" value="1"/>
</dbReference>
<evidence type="ECO:0000256" key="2">
    <source>
        <dbReference type="ARBA" id="ARBA00022485"/>
    </source>
</evidence>
<comment type="cofactor">
    <cofactor evidence="13">
        <name>[4Fe-4S] cluster</name>
        <dbReference type="ChEBI" id="CHEBI:49883"/>
    </cofactor>
    <text evidence="13">Binds 1 [4Fe-4S] cluster. The cluster is coordinated with 3 cysteines and an exchangeable S-adenosyl-L-methionine.</text>
</comment>
<dbReference type="PROSITE" id="PS51918">
    <property type="entry name" value="RADICAL_SAM"/>
    <property type="match status" value="1"/>
</dbReference>
<dbReference type="GO" id="GO:0070475">
    <property type="term" value="P:rRNA base methylation"/>
    <property type="evidence" value="ECO:0007669"/>
    <property type="project" value="UniProtKB-UniRule"/>
</dbReference>
<dbReference type="InterPro" id="IPR004383">
    <property type="entry name" value="rRNA_lsu_MTrfase_RlmN/Cfr"/>
</dbReference>
<dbReference type="PANTHER" id="PTHR30544">
    <property type="entry name" value="23S RRNA METHYLTRANSFERASE"/>
    <property type="match status" value="1"/>
</dbReference>
<evidence type="ECO:0000256" key="4">
    <source>
        <dbReference type="ARBA" id="ARBA00022552"/>
    </source>
</evidence>
<feature type="binding site" evidence="13">
    <location>
        <position position="117"/>
    </location>
    <ligand>
        <name>[4Fe-4S] cluster</name>
        <dbReference type="ChEBI" id="CHEBI:49883"/>
        <note>4Fe-4S-S-AdoMet</note>
    </ligand>
</feature>
<proteinExistence type="inferred from homology"/>
<dbReference type="Pfam" id="PF04055">
    <property type="entry name" value="Radical_SAM"/>
    <property type="match status" value="1"/>
</dbReference>
<comment type="caution">
    <text evidence="13">Lacks conserved residue(s) required for the propagation of feature annotation.</text>
</comment>
<sequence length="341" mass="39109">MIELRSLSLKEMQNFIEEIGEPKFRAKQVFKWIHKGVEDFESMTDLSKNLRIKLSEKAYIKNMEIVKKQVSKVDGTVKYLLKLLDGNLIECVLMRYNYGNSICISTQVGCSMGCKFCASTIGGKIRNLTSGEMIGQIIMVQNDIKERISNIVLMGVGEPLDNFDNTIKFLELLKEPEGLHIGMRHITISTCGLVPEIKRLADLNYQITLAISLHAPNDEIRKKTMPIANRYSIEQILDACRYYIEKTDRRITFEYTMIDGVNDEREHAEELAGKLKGLLCHVNLIPINDVTERDLKRSNQDKIVKFKNILESRGIETTIRRELGTDIDAACGQLRRRYQEI</sequence>
<keyword evidence="12 13" id="KW-1015">Disulfide bond</keyword>
<dbReference type="InterPro" id="IPR027492">
    <property type="entry name" value="RNA_MTrfase_RlmN"/>
</dbReference>
<feature type="binding site" evidence="13">
    <location>
        <begin position="212"/>
        <end position="214"/>
    </location>
    <ligand>
        <name>S-adenosyl-L-methionine</name>
        <dbReference type="ChEBI" id="CHEBI:59789"/>
    </ligand>
</feature>
<dbReference type="GO" id="GO:0000049">
    <property type="term" value="F:tRNA binding"/>
    <property type="evidence" value="ECO:0007669"/>
    <property type="project" value="UniProtKB-UniRule"/>
</dbReference>
<comment type="function">
    <text evidence="13">Specifically methylates position 2 of adenine 2503 in 23S rRNA and position 2 of adenine 37 in tRNAs.</text>
</comment>
<dbReference type="SFLD" id="SFLDG01062">
    <property type="entry name" value="methyltransferase_(Class_A)"/>
    <property type="match status" value="1"/>
</dbReference>
<name>A0A1M5AP00_9CLOT</name>
<dbReference type="InterPro" id="IPR048641">
    <property type="entry name" value="RlmN_N"/>
</dbReference>
<evidence type="ECO:0000313" key="16">
    <source>
        <dbReference type="Proteomes" id="UP000184423"/>
    </source>
</evidence>
<evidence type="ECO:0000256" key="8">
    <source>
        <dbReference type="ARBA" id="ARBA00022694"/>
    </source>
</evidence>
<dbReference type="SFLD" id="SFLDF00275">
    <property type="entry name" value="adenosine_C2_methyltransferase"/>
    <property type="match status" value="1"/>
</dbReference>
<dbReference type="Gene3D" id="3.20.20.70">
    <property type="entry name" value="Aldolase class I"/>
    <property type="match status" value="1"/>
</dbReference>
<gene>
    <name evidence="13" type="primary">rlmN</name>
    <name evidence="15" type="ORF">SAMN02746091_02250</name>
</gene>
<evidence type="ECO:0000256" key="1">
    <source>
        <dbReference type="ARBA" id="ARBA00004496"/>
    </source>
</evidence>
<dbReference type="GO" id="GO:0019843">
    <property type="term" value="F:rRNA binding"/>
    <property type="evidence" value="ECO:0007669"/>
    <property type="project" value="UniProtKB-UniRule"/>
</dbReference>
<evidence type="ECO:0000256" key="5">
    <source>
        <dbReference type="ARBA" id="ARBA00022603"/>
    </source>
</evidence>
<keyword evidence="4 13" id="KW-0698">rRNA processing</keyword>
<evidence type="ECO:0000256" key="12">
    <source>
        <dbReference type="ARBA" id="ARBA00023157"/>
    </source>
</evidence>
<dbReference type="InterPro" id="IPR040072">
    <property type="entry name" value="Methyltransferase_A"/>
</dbReference>
<dbReference type="GO" id="GO:0005737">
    <property type="term" value="C:cytoplasm"/>
    <property type="evidence" value="ECO:0007669"/>
    <property type="project" value="UniProtKB-SubCell"/>
</dbReference>
<evidence type="ECO:0000256" key="7">
    <source>
        <dbReference type="ARBA" id="ARBA00022691"/>
    </source>
</evidence>
<evidence type="ECO:0000256" key="3">
    <source>
        <dbReference type="ARBA" id="ARBA00022490"/>
    </source>
</evidence>
<dbReference type="NCBIfam" id="TIGR00048">
    <property type="entry name" value="rRNA_mod_RlmN"/>
    <property type="match status" value="1"/>
</dbReference>
<dbReference type="InterPro" id="IPR058240">
    <property type="entry name" value="rSAM_sf"/>
</dbReference>
<keyword evidence="8 13" id="KW-0819">tRNA processing</keyword>
<dbReference type="InterPro" id="IPR007197">
    <property type="entry name" value="rSAM"/>
</dbReference>
<keyword evidence="10 13" id="KW-0408">Iron</keyword>
<keyword evidence="11 13" id="KW-0411">Iron-sulfur</keyword>
<dbReference type="FunFam" id="3.20.20.70:FF:000014">
    <property type="entry name" value="Probable dual-specificity RNA methyltransferase RlmN"/>
    <property type="match status" value="1"/>
</dbReference>
<dbReference type="FunFam" id="1.10.150.530:FF:000003">
    <property type="entry name" value="Dual-specificity RNA methyltransferase RlmN"/>
    <property type="match status" value="1"/>
</dbReference>
<dbReference type="InterPro" id="IPR013785">
    <property type="entry name" value="Aldolase_TIM"/>
</dbReference>
<evidence type="ECO:0000256" key="11">
    <source>
        <dbReference type="ARBA" id="ARBA00023014"/>
    </source>
</evidence>
<feature type="binding site" evidence="13">
    <location>
        <position position="288"/>
    </location>
    <ligand>
        <name>S-adenosyl-L-methionine</name>
        <dbReference type="ChEBI" id="CHEBI:59789"/>
    </ligand>
</feature>
<keyword evidence="3 13" id="KW-0963">Cytoplasm</keyword>
<feature type="binding site" evidence="13">
    <location>
        <position position="189"/>
    </location>
    <ligand>
        <name>S-adenosyl-L-methionine</name>
        <dbReference type="ChEBI" id="CHEBI:59789"/>
    </ligand>
</feature>
<dbReference type="Proteomes" id="UP000184423">
    <property type="component" value="Unassembled WGS sequence"/>
</dbReference>
<protein>
    <recommendedName>
        <fullName evidence="13">Probable dual-specificity RNA methyltransferase RlmN</fullName>
        <ecNumber evidence="13">2.1.1.192</ecNumber>
    </recommendedName>
    <alternativeName>
        <fullName evidence="13">23S rRNA (adenine(2503)-C(2))-methyltransferase</fullName>
    </alternativeName>
    <alternativeName>
        <fullName evidence="13">23S rRNA m2A2503 methyltransferase</fullName>
    </alternativeName>
    <alternativeName>
        <fullName evidence="13">Ribosomal RNA large subunit methyltransferase N</fullName>
    </alternativeName>
    <alternativeName>
        <fullName evidence="13">tRNA (adenine(37)-C(2))-methyltransferase</fullName>
    </alternativeName>
    <alternativeName>
        <fullName evidence="13">tRNA m2A37 methyltransferase</fullName>
    </alternativeName>
</protein>
<evidence type="ECO:0000256" key="10">
    <source>
        <dbReference type="ARBA" id="ARBA00023004"/>
    </source>
</evidence>
<accession>A0A1M5AP00</accession>
<dbReference type="EC" id="2.1.1.192" evidence="13"/>
<keyword evidence="16" id="KW-1185">Reference proteome</keyword>
<dbReference type="AlphaFoldDB" id="A0A1M5AP00"/>
<dbReference type="RefSeq" id="WP_073249763.1">
    <property type="nucleotide sequence ID" value="NZ_FQVG01000055.1"/>
</dbReference>
<comment type="catalytic activity">
    <reaction evidence="13">
        <text>adenosine(37) in tRNA + 2 reduced [2Fe-2S]-[ferredoxin] + 2 S-adenosyl-L-methionine = 2-methyladenosine(37) in tRNA + 5'-deoxyadenosine + L-methionine + 2 oxidized [2Fe-2S]-[ferredoxin] + S-adenosyl-L-homocysteine</text>
        <dbReference type="Rhea" id="RHEA:43332"/>
        <dbReference type="Rhea" id="RHEA-COMP:10000"/>
        <dbReference type="Rhea" id="RHEA-COMP:10001"/>
        <dbReference type="Rhea" id="RHEA-COMP:10162"/>
        <dbReference type="Rhea" id="RHEA-COMP:10485"/>
        <dbReference type="ChEBI" id="CHEBI:17319"/>
        <dbReference type="ChEBI" id="CHEBI:33737"/>
        <dbReference type="ChEBI" id="CHEBI:33738"/>
        <dbReference type="ChEBI" id="CHEBI:57844"/>
        <dbReference type="ChEBI" id="CHEBI:57856"/>
        <dbReference type="ChEBI" id="CHEBI:59789"/>
        <dbReference type="ChEBI" id="CHEBI:74411"/>
        <dbReference type="ChEBI" id="CHEBI:74497"/>
        <dbReference type="EC" id="2.1.1.192"/>
    </reaction>
</comment>
<dbReference type="Pfam" id="PF21016">
    <property type="entry name" value="RlmN_N"/>
    <property type="match status" value="1"/>
</dbReference>
<dbReference type="SUPFAM" id="SSF102114">
    <property type="entry name" value="Radical SAM enzymes"/>
    <property type="match status" value="1"/>
</dbReference>
<reference evidence="16" key="1">
    <citation type="submission" date="2016-11" db="EMBL/GenBank/DDBJ databases">
        <authorList>
            <person name="Varghese N."/>
            <person name="Submissions S."/>
        </authorList>
    </citation>
    <scope>NUCLEOTIDE SEQUENCE [LARGE SCALE GENOMIC DNA]</scope>
    <source>
        <strain evidence="16">DSM 10124</strain>
    </source>
</reference>
<evidence type="ECO:0000313" key="15">
    <source>
        <dbReference type="EMBL" id="SHF31884.1"/>
    </source>
</evidence>
<feature type="active site" description="S-methylcysteine intermediate" evidence="13">
    <location>
        <position position="331"/>
    </location>
</feature>
<dbReference type="PIRSF" id="PIRSF006004">
    <property type="entry name" value="CHP00048"/>
    <property type="match status" value="1"/>
</dbReference>
<dbReference type="GO" id="GO:0070040">
    <property type="term" value="F:rRNA (adenine(2503)-C2-)-methyltransferase activity"/>
    <property type="evidence" value="ECO:0007669"/>
    <property type="project" value="UniProtKB-UniRule"/>
</dbReference>
<keyword evidence="9 13" id="KW-0479">Metal-binding</keyword>
<comment type="similarity">
    <text evidence="13">Belongs to the radical SAM superfamily. RlmN family.</text>
</comment>
<organism evidence="15 16">
    <name type="scientific">Caloramator proteoclasticus DSM 10124</name>
    <dbReference type="NCBI Taxonomy" id="1121262"/>
    <lineage>
        <taxon>Bacteria</taxon>
        <taxon>Bacillati</taxon>
        <taxon>Bacillota</taxon>
        <taxon>Clostridia</taxon>
        <taxon>Eubacteriales</taxon>
        <taxon>Clostridiaceae</taxon>
        <taxon>Caloramator</taxon>
    </lineage>
</organism>
<dbReference type="GO" id="GO:0051539">
    <property type="term" value="F:4 iron, 4 sulfur cluster binding"/>
    <property type="evidence" value="ECO:0007669"/>
    <property type="project" value="UniProtKB-UniRule"/>
</dbReference>
<feature type="binding site" evidence="13">
    <location>
        <position position="110"/>
    </location>
    <ligand>
        <name>[4Fe-4S] cluster</name>
        <dbReference type="ChEBI" id="CHEBI:49883"/>
        <note>4Fe-4S-S-AdoMet</note>
    </ligand>
</feature>
<feature type="binding site" evidence="13">
    <location>
        <position position="114"/>
    </location>
    <ligand>
        <name>[4Fe-4S] cluster</name>
        <dbReference type="ChEBI" id="CHEBI:49883"/>
        <note>4Fe-4S-S-AdoMet</note>
    </ligand>
</feature>
<evidence type="ECO:0000256" key="9">
    <source>
        <dbReference type="ARBA" id="ARBA00022723"/>
    </source>
</evidence>
<feature type="active site" description="Proton acceptor" evidence="13">
    <location>
        <position position="90"/>
    </location>
</feature>
<keyword evidence="5 13" id="KW-0489">Methyltransferase</keyword>
<dbReference type="EMBL" id="FQVG01000055">
    <property type="protein sequence ID" value="SHF31884.1"/>
    <property type="molecule type" value="Genomic_DNA"/>
</dbReference>
<dbReference type="HAMAP" id="MF_01849">
    <property type="entry name" value="RNA_methyltr_RlmN"/>
    <property type="match status" value="1"/>
</dbReference>
<dbReference type="Gene3D" id="1.10.150.530">
    <property type="match status" value="1"/>
</dbReference>
<dbReference type="GO" id="GO:0046872">
    <property type="term" value="F:metal ion binding"/>
    <property type="evidence" value="ECO:0007669"/>
    <property type="project" value="UniProtKB-KW"/>
</dbReference>
<evidence type="ECO:0000256" key="13">
    <source>
        <dbReference type="HAMAP-Rule" id="MF_01849"/>
    </source>
</evidence>
<dbReference type="CDD" id="cd01335">
    <property type="entry name" value="Radical_SAM"/>
    <property type="match status" value="1"/>
</dbReference>
<comment type="catalytic activity">
    <reaction evidence="13">
        <text>adenosine(2503) in 23S rRNA + 2 reduced [2Fe-2S]-[ferredoxin] + 2 S-adenosyl-L-methionine = 2-methyladenosine(2503) in 23S rRNA + 5'-deoxyadenosine + L-methionine + 2 oxidized [2Fe-2S]-[ferredoxin] + S-adenosyl-L-homocysteine</text>
        <dbReference type="Rhea" id="RHEA:42916"/>
        <dbReference type="Rhea" id="RHEA-COMP:10000"/>
        <dbReference type="Rhea" id="RHEA-COMP:10001"/>
        <dbReference type="Rhea" id="RHEA-COMP:10152"/>
        <dbReference type="Rhea" id="RHEA-COMP:10282"/>
        <dbReference type="ChEBI" id="CHEBI:17319"/>
        <dbReference type="ChEBI" id="CHEBI:33737"/>
        <dbReference type="ChEBI" id="CHEBI:33738"/>
        <dbReference type="ChEBI" id="CHEBI:57844"/>
        <dbReference type="ChEBI" id="CHEBI:57856"/>
        <dbReference type="ChEBI" id="CHEBI:59789"/>
        <dbReference type="ChEBI" id="CHEBI:74411"/>
        <dbReference type="ChEBI" id="CHEBI:74497"/>
        <dbReference type="EC" id="2.1.1.192"/>
    </reaction>
</comment>
<feature type="domain" description="Radical SAM core" evidence="14">
    <location>
        <begin position="96"/>
        <end position="326"/>
    </location>
</feature>
<dbReference type="PANTHER" id="PTHR30544:SF5">
    <property type="entry name" value="RADICAL SAM CORE DOMAIN-CONTAINING PROTEIN"/>
    <property type="match status" value="1"/>
</dbReference>
<comment type="subcellular location">
    <subcellularLocation>
        <location evidence="1 13">Cytoplasm</location>
    </subcellularLocation>
</comment>
<keyword evidence="6 13" id="KW-0808">Transferase</keyword>
<keyword evidence="7 13" id="KW-0949">S-adenosyl-L-methionine</keyword>
<comment type="miscellaneous">
    <text evidence="13">Reaction proceeds by a ping-pong mechanism involving intermediate methylation of a conserved cysteine residue.</text>
</comment>
<dbReference type="GO" id="GO:0002935">
    <property type="term" value="F:tRNA (adenine(37)-C2)-methyltransferase activity"/>
    <property type="evidence" value="ECO:0007669"/>
    <property type="project" value="UniProtKB-UniRule"/>
</dbReference>
<evidence type="ECO:0000259" key="14">
    <source>
        <dbReference type="PROSITE" id="PS51918"/>
    </source>
</evidence>
<keyword evidence="2 13" id="KW-0004">4Fe-4S</keyword>